<evidence type="ECO:0000256" key="4">
    <source>
        <dbReference type="ARBA" id="ARBA00022857"/>
    </source>
</evidence>
<feature type="binding site" evidence="9 12">
    <location>
        <begin position="191"/>
        <end position="196"/>
    </location>
    <ligand>
        <name>NADP(+)</name>
        <dbReference type="ChEBI" id="CHEBI:58349"/>
    </ligand>
</feature>
<dbReference type="PANTHER" id="PTHR43013:SF1">
    <property type="entry name" value="GLUTAMYL-TRNA REDUCTASE"/>
    <property type="match status" value="1"/>
</dbReference>
<keyword evidence="4 9" id="KW-0521">NADP</keyword>
<evidence type="ECO:0000256" key="14">
    <source>
        <dbReference type="RuleBase" id="RU000584"/>
    </source>
</evidence>
<evidence type="ECO:0000313" key="20">
    <source>
        <dbReference type="Proteomes" id="UP000188586"/>
    </source>
</evidence>
<dbReference type="HAMAP" id="MF_00087">
    <property type="entry name" value="Glu_tRNA_reductase"/>
    <property type="match status" value="1"/>
</dbReference>
<dbReference type="InterPro" id="IPR015896">
    <property type="entry name" value="4pyrrol_synth_GluRdtase_dimer"/>
</dbReference>
<dbReference type="GO" id="GO:0008883">
    <property type="term" value="F:glutamyl-tRNA reductase activity"/>
    <property type="evidence" value="ECO:0007669"/>
    <property type="project" value="UniProtKB-UniRule"/>
</dbReference>
<comment type="miscellaneous">
    <text evidence="9">During catalysis, the active site Cys acts as a nucleophile attacking the alpha-carbonyl group of tRNA-bound glutamate with the formation of a thioester intermediate between enzyme and glutamate, and the concomitant release of tRNA(Glu). The thioester intermediate is finally reduced by direct hydride transfer from NADPH, to form the product GSA.</text>
</comment>
<dbReference type="EC" id="1.2.1.70" evidence="3 9"/>
<feature type="domain" description="Tetrapyrrole biosynthesis glutamyl-tRNA reductase dimerisation" evidence="16">
    <location>
        <begin position="322"/>
        <end position="417"/>
    </location>
</feature>
<evidence type="ECO:0000256" key="12">
    <source>
        <dbReference type="PIRSR" id="PIRSR000445-3"/>
    </source>
</evidence>
<feature type="compositionally biased region" description="Polar residues" evidence="15">
    <location>
        <begin position="433"/>
        <end position="443"/>
    </location>
</feature>
<keyword evidence="6 9" id="KW-0627">Porphyrin biosynthesis</keyword>
<accession>A0A1V3SXM0</accession>
<reference evidence="19 20" key="1">
    <citation type="submission" date="2016-11" db="EMBL/GenBank/DDBJ databases">
        <title>Comparative genomics of co-occurring bacteria in distinct bioleaching systems unravels niche-specific adaptation.</title>
        <authorList>
            <person name="Zhang X."/>
            <person name="Liu X."/>
            <person name="Yin H."/>
        </authorList>
    </citation>
    <scope>NUCLEOTIDE SEQUENCE [LARGE SCALE GENOMIC DNA]</scope>
    <source>
        <strain evidence="19 20">DX</strain>
    </source>
</reference>
<dbReference type="NCBIfam" id="TIGR01035">
    <property type="entry name" value="hemA"/>
    <property type="match status" value="1"/>
</dbReference>
<sequence length="453" mass="50771">MLKLTLAGVNHKTTPIEIRERLAYPKEHLNDALKALSRREGVLEAMILSTCNRVEILVVTAHVSPDPEFFLSFLQETHPVLQGHSLRPYLYHLTGQEAALHFFEVTASLDSLVIGEPQITGQVKEAYERARSLHLVGPMLNQVFQRAISSSKRVRTETGISNLPVSISYAACQLARKIFQDMRDKNVLLLGGGDMAQLTARHMRKMGVGTLTLMLRDEKKGKELAAEYQALYSPFSELENALVHSDMVVCSTGADTYLINEKMVASVHSRRKAGTLFMIDIAVPRNIDPAITRYSGIFLYNIDDLKTVVEANQREREYEALQAREIVREELSTFARWLADRSTVPLIQSLRNHTESLRIAELDRYQAVLANLPPETREKVDLLTRSLINKILHPTYQAIRQSPDVDEVREWVTKCYGLPADLPRSAEEPSPGENISGSVSLPGSSFLEGESPA</sequence>
<keyword evidence="5 9" id="KW-0560">Oxidoreductase</keyword>
<dbReference type="PANTHER" id="PTHR43013">
    <property type="entry name" value="GLUTAMYL-TRNA REDUCTASE"/>
    <property type="match status" value="1"/>
</dbReference>
<dbReference type="PROSITE" id="PS00747">
    <property type="entry name" value="GLUTR"/>
    <property type="match status" value="1"/>
</dbReference>
<feature type="site" description="Important for activity" evidence="9 13">
    <location>
        <position position="101"/>
    </location>
</feature>
<feature type="binding site" evidence="9 11">
    <location>
        <position position="122"/>
    </location>
    <ligand>
        <name>substrate</name>
    </ligand>
</feature>
<dbReference type="InterPro" id="IPR000343">
    <property type="entry name" value="4pyrrol_synth_GluRdtase"/>
</dbReference>
<comment type="similarity">
    <text evidence="2 9 14">Belongs to the glutamyl-tRNA reductase family.</text>
</comment>
<evidence type="ECO:0000313" key="19">
    <source>
        <dbReference type="EMBL" id="OOH74321.1"/>
    </source>
</evidence>
<dbReference type="GO" id="GO:0019353">
    <property type="term" value="P:protoporphyrinogen IX biosynthetic process from glutamate"/>
    <property type="evidence" value="ECO:0007669"/>
    <property type="project" value="TreeGrafter"/>
</dbReference>
<evidence type="ECO:0000256" key="8">
    <source>
        <dbReference type="ARBA" id="ARBA00068659"/>
    </source>
</evidence>
<dbReference type="InterPro" id="IPR036291">
    <property type="entry name" value="NAD(P)-bd_dom_sf"/>
</dbReference>
<dbReference type="GO" id="GO:0050661">
    <property type="term" value="F:NADP binding"/>
    <property type="evidence" value="ECO:0007669"/>
    <property type="project" value="InterPro"/>
</dbReference>
<evidence type="ECO:0000256" key="3">
    <source>
        <dbReference type="ARBA" id="ARBA00012970"/>
    </source>
</evidence>
<proteinExistence type="inferred from homology"/>
<dbReference type="InterPro" id="IPR015895">
    <property type="entry name" value="4pyrrol_synth_GluRdtase_N"/>
</dbReference>
<comment type="pathway">
    <text evidence="1 9 14">Porphyrin-containing compound metabolism; protoporphyrin-IX biosynthesis; 5-aminolevulinate from L-glutamyl-tRNA(Glu): step 1/2.</text>
</comment>
<evidence type="ECO:0000256" key="13">
    <source>
        <dbReference type="PIRSR" id="PIRSR000445-4"/>
    </source>
</evidence>
<evidence type="ECO:0000256" key="15">
    <source>
        <dbReference type="SAM" id="MobiDB-lite"/>
    </source>
</evidence>
<dbReference type="FunFam" id="3.30.460.30:FF:000001">
    <property type="entry name" value="Glutamyl-tRNA reductase"/>
    <property type="match status" value="1"/>
</dbReference>
<evidence type="ECO:0000259" key="17">
    <source>
        <dbReference type="Pfam" id="PF01488"/>
    </source>
</evidence>
<feature type="region of interest" description="Disordered" evidence="15">
    <location>
        <begin position="420"/>
        <end position="453"/>
    </location>
</feature>
<dbReference type="InterPro" id="IPR018214">
    <property type="entry name" value="GluRdtase_CS"/>
</dbReference>
<dbReference type="RefSeq" id="WP_038505891.1">
    <property type="nucleotide sequence ID" value="NZ_LGSH01000058.1"/>
</dbReference>
<evidence type="ECO:0000256" key="5">
    <source>
        <dbReference type="ARBA" id="ARBA00023002"/>
    </source>
</evidence>
<feature type="binding site" evidence="9 11">
    <location>
        <begin position="50"/>
        <end position="53"/>
    </location>
    <ligand>
        <name>substrate</name>
    </ligand>
</feature>
<dbReference type="EMBL" id="MPOJ01000005">
    <property type="protein sequence ID" value="OOH74321.1"/>
    <property type="molecule type" value="Genomic_DNA"/>
</dbReference>
<evidence type="ECO:0000256" key="10">
    <source>
        <dbReference type="PIRSR" id="PIRSR000445-1"/>
    </source>
</evidence>
<feature type="binding site" evidence="9 11">
    <location>
        <begin position="116"/>
        <end position="118"/>
    </location>
    <ligand>
        <name>substrate</name>
    </ligand>
</feature>
<feature type="domain" description="Glutamyl-tRNA reductase N-terminal" evidence="18">
    <location>
        <begin position="8"/>
        <end position="158"/>
    </location>
</feature>
<dbReference type="InterPro" id="IPR036453">
    <property type="entry name" value="GluRdtase_dimer_dom_sf"/>
</dbReference>
<comment type="subunit">
    <text evidence="9">Homodimer.</text>
</comment>
<dbReference type="SUPFAM" id="SSF51735">
    <property type="entry name" value="NAD(P)-binding Rossmann-fold domains"/>
    <property type="match status" value="1"/>
</dbReference>
<evidence type="ECO:0000256" key="2">
    <source>
        <dbReference type="ARBA" id="ARBA00005916"/>
    </source>
</evidence>
<dbReference type="UniPathway" id="UPA00251">
    <property type="reaction ID" value="UER00316"/>
</dbReference>
<comment type="function">
    <text evidence="9">Catalyzes the NADPH-dependent reduction of glutamyl-tRNA(Glu) to glutamate 1-semialdehyde (GSA).</text>
</comment>
<comment type="caution">
    <text evidence="19">The sequence shown here is derived from an EMBL/GenBank/DDBJ whole genome shotgun (WGS) entry which is preliminary data.</text>
</comment>
<evidence type="ECO:0000256" key="7">
    <source>
        <dbReference type="ARBA" id="ARBA00047464"/>
    </source>
</evidence>
<comment type="domain">
    <text evidence="9">Possesses an unusual extended V-shaped dimeric structure with each monomer consisting of three distinct domains arranged along a curved 'spinal' alpha-helix. The N-terminal catalytic domain specifically recognizes the glutamate moiety of the substrate. The second domain is the NADPH-binding domain, and the third C-terminal domain is responsible for dimerization.</text>
</comment>
<evidence type="ECO:0000259" key="18">
    <source>
        <dbReference type="Pfam" id="PF05201"/>
    </source>
</evidence>
<dbReference type="Pfam" id="PF00745">
    <property type="entry name" value="GlutR_dimer"/>
    <property type="match status" value="1"/>
</dbReference>
<feature type="binding site" evidence="9 11">
    <location>
        <position position="111"/>
    </location>
    <ligand>
        <name>substrate</name>
    </ligand>
</feature>
<dbReference type="CDD" id="cd05213">
    <property type="entry name" value="NAD_bind_Glutamyl_tRNA_reduct"/>
    <property type="match status" value="1"/>
</dbReference>
<comment type="catalytic activity">
    <reaction evidence="7 9 14">
        <text>(S)-4-amino-5-oxopentanoate + tRNA(Glu) + NADP(+) = L-glutamyl-tRNA(Glu) + NADPH + H(+)</text>
        <dbReference type="Rhea" id="RHEA:12344"/>
        <dbReference type="Rhea" id="RHEA-COMP:9663"/>
        <dbReference type="Rhea" id="RHEA-COMP:9680"/>
        <dbReference type="ChEBI" id="CHEBI:15378"/>
        <dbReference type="ChEBI" id="CHEBI:57501"/>
        <dbReference type="ChEBI" id="CHEBI:57783"/>
        <dbReference type="ChEBI" id="CHEBI:58349"/>
        <dbReference type="ChEBI" id="CHEBI:78442"/>
        <dbReference type="ChEBI" id="CHEBI:78520"/>
        <dbReference type="EC" id="1.2.1.70"/>
    </reaction>
</comment>
<dbReference type="Pfam" id="PF05201">
    <property type="entry name" value="GlutR_N"/>
    <property type="match status" value="1"/>
</dbReference>
<feature type="domain" description="Quinate/shikimate 5-dehydrogenase/glutamyl-tRNA reductase" evidence="17">
    <location>
        <begin position="173"/>
        <end position="308"/>
    </location>
</feature>
<evidence type="ECO:0000256" key="11">
    <source>
        <dbReference type="PIRSR" id="PIRSR000445-2"/>
    </source>
</evidence>
<dbReference type="InterPro" id="IPR006151">
    <property type="entry name" value="Shikm_DH/Glu-tRNA_Rdtase"/>
</dbReference>
<dbReference type="Proteomes" id="UP000188586">
    <property type="component" value="Unassembled WGS sequence"/>
</dbReference>
<dbReference type="Gene3D" id="3.30.460.30">
    <property type="entry name" value="Glutamyl-tRNA reductase, N-terminal domain"/>
    <property type="match status" value="1"/>
</dbReference>
<dbReference type="InterPro" id="IPR036343">
    <property type="entry name" value="GluRdtase_N_sf"/>
</dbReference>
<evidence type="ECO:0000256" key="1">
    <source>
        <dbReference type="ARBA" id="ARBA00005059"/>
    </source>
</evidence>
<gene>
    <name evidence="9" type="primary">hemA</name>
    <name evidence="19" type="ORF">BOX24_02470</name>
</gene>
<dbReference type="Gene3D" id="3.40.50.720">
    <property type="entry name" value="NAD(P)-binding Rossmann-like Domain"/>
    <property type="match status" value="1"/>
</dbReference>
<evidence type="ECO:0000256" key="6">
    <source>
        <dbReference type="ARBA" id="ARBA00023244"/>
    </source>
</evidence>
<dbReference type="Pfam" id="PF01488">
    <property type="entry name" value="Shikimate_DH"/>
    <property type="match status" value="1"/>
</dbReference>
<name>A0A1V3SXM0_9BACT</name>
<dbReference type="SUPFAM" id="SSF69075">
    <property type="entry name" value="Glutamyl tRNA-reductase dimerization domain"/>
    <property type="match status" value="1"/>
</dbReference>
<dbReference type="AlphaFoldDB" id="A0A1V3SXM0"/>
<organism evidence="19 20">
    <name type="scientific">Leptospirillum ferriphilum</name>
    <dbReference type="NCBI Taxonomy" id="178606"/>
    <lineage>
        <taxon>Bacteria</taxon>
        <taxon>Pseudomonadati</taxon>
        <taxon>Nitrospirota</taxon>
        <taxon>Nitrospiria</taxon>
        <taxon>Nitrospirales</taxon>
        <taxon>Nitrospiraceae</taxon>
        <taxon>Leptospirillum</taxon>
    </lineage>
</organism>
<dbReference type="SUPFAM" id="SSF69742">
    <property type="entry name" value="Glutamyl tRNA-reductase catalytic, N-terminal domain"/>
    <property type="match status" value="1"/>
</dbReference>
<dbReference type="PIRSF" id="PIRSF000445">
    <property type="entry name" value="4pyrrol_synth_GluRdtase"/>
    <property type="match status" value="1"/>
</dbReference>
<evidence type="ECO:0000256" key="9">
    <source>
        <dbReference type="HAMAP-Rule" id="MF_00087"/>
    </source>
</evidence>
<evidence type="ECO:0000259" key="16">
    <source>
        <dbReference type="Pfam" id="PF00745"/>
    </source>
</evidence>
<feature type="active site" description="Nucleophile" evidence="9 10">
    <location>
        <position position="51"/>
    </location>
</feature>
<dbReference type="FunFam" id="3.40.50.720:FF:000031">
    <property type="entry name" value="Glutamyl-tRNA reductase"/>
    <property type="match status" value="1"/>
</dbReference>
<protein>
    <recommendedName>
        <fullName evidence="8 9">Glutamyl-tRNA reductase</fullName>
        <shortName evidence="9">GluTR</shortName>
        <ecNumber evidence="3 9">1.2.1.70</ecNumber>
    </recommendedName>
</protein>